<dbReference type="HOGENOM" id="CLU_038661_0_0_9"/>
<reference evidence="8" key="1">
    <citation type="submission" date="2010-10" db="EMBL/GenBank/DDBJ databases">
        <authorList>
            <consortium name="US DOE Joint Genome Institute (JGI-PGF)"/>
            <person name="Lucas S."/>
            <person name="Copeland A."/>
            <person name="Lapidus A."/>
            <person name="Bruce D."/>
            <person name="Goodwin L."/>
            <person name="Pitluck S."/>
            <person name="Kyrpides N."/>
            <person name="Mavromatis K."/>
            <person name="Detter J.C."/>
            <person name="Han C."/>
            <person name="Land M."/>
            <person name="Hauser L."/>
            <person name="Markowitz V."/>
            <person name="Cheng J.-F."/>
            <person name="Hugenholtz P."/>
            <person name="Woyke T."/>
            <person name="Wu D."/>
            <person name="Pukall R."/>
            <person name="Wahrenburg C."/>
            <person name="Brambilla E."/>
            <person name="Klenk H.-P."/>
            <person name="Eisen J.A."/>
        </authorList>
    </citation>
    <scope>NUCLEOTIDE SEQUENCE [LARGE SCALE GENOMIC DNA]</scope>
    <source>
        <strain evidence="8">DSM 13965</strain>
    </source>
</reference>
<keyword evidence="3 6" id="KW-0812">Transmembrane</keyword>
<keyword evidence="2" id="KW-0813">Transport</keyword>
<dbReference type="InterPro" id="IPR011701">
    <property type="entry name" value="MFS"/>
</dbReference>
<dbReference type="GO" id="GO:0022857">
    <property type="term" value="F:transmembrane transporter activity"/>
    <property type="evidence" value="ECO:0007669"/>
    <property type="project" value="InterPro"/>
</dbReference>
<dbReference type="Gene3D" id="1.20.1250.20">
    <property type="entry name" value="MFS general substrate transporter like domains"/>
    <property type="match status" value="2"/>
</dbReference>
<gene>
    <name evidence="8" type="ORF">ThesuDRAFT_01920</name>
</gene>
<feature type="transmembrane region" description="Helical" evidence="6">
    <location>
        <begin position="319"/>
        <end position="336"/>
    </location>
</feature>
<keyword evidence="9" id="KW-1185">Reference proteome</keyword>
<feature type="transmembrane region" description="Helical" evidence="6">
    <location>
        <begin position="55"/>
        <end position="82"/>
    </location>
</feature>
<dbReference type="InterPro" id="IPR020846">
    <property type="entry name" value="MFS_dom"/>
</dbReference>
<dbReference type="STRING" id="867903.ThesuDRAFT_01920"/>
<comment type="caution">
    <text evidence="8">The sequence shown here is derived from an EMBL/GenBank/DDBJ whole genome shotgun (WGS) entry which is preliminary data.</text>
</comment>
<dbReference type="Pfam" id="PF07690">
    <property type="entry name" value="MFS_1"/>
    <property type="match status" value="1"/>
</dbReference>
<dbReference type="Proteomes" id="UP000005710">
    <property type="component" value="Unassembled WGS sequence"/>
</dbReference>
<dbReference type="OrthoDB" id="7584869at2"/>
<accession>K6QCF3</accession>
<sequence length="431" mass="45591">MAANPAYTAGRTGSPGDEPWAGWWRVVVLGTGYLGIQVVWTLYNAYLPNFYGQYLASNFLIGLIMILDNVAAATIQPYFGALSDRVHTRLGRRMPFIFIGVPLTALGLVLIPREQSLAFLLLATVIMNVGISVYSSPAVALMPDVTPPDKRARANGIIMLMGGLGAILAIFVLSPSFDRGRTLPFDQAALVVLASLALVALLVPERRLARFAGSQGDEPAAAPAGDGAPAQRGHLLVALRAVARSDDRRAFWLLLAALAWVAAVNGAQNMFTRYGTEALGLSQVQATFMLGYFAGPFILLSIPAGILGDRIGRLRATRLGSVGIVLAFLALALQPPGALVPVLFALAGLCWALLMTNSYPILINLAPPGTLGTYTGLWNLAIAVAGLISPPLYGAVVDLLGWAAFFPVGLVFLVLGTWFILRVRATAGIAS</sequence>
<feature type="transmembrane region" description="Helical" evidence="6">
    <location>
        <begin position="185"/>
        <end position="203"/>
    </location>
</feature>
<keyword evidence="5 6" id="KW-0472">Membrane</keyword>
<dbReference type="AlphaFoldDB" id="K6QCF3"/>
<dbReference type="PROSITE" id="PS50850">
    <property type="entry name" value="MFS"/>
    <property type="match status" value="1"/>
</dbReference>
<feature type="transmembrane region" description="Helical" evidence="6">
    <location>
        <begin position="94"/>
        <end position="111"/>
    </location>
</feature>
<feature type="transmembrane region" description="Helical" evidence="6">
    <location>
        <begin position="250"/>
        <end position="268"/>
    </location>
</feature>
<protein>
    <submittedName>
        <fullName evidence="8">Na+/melibiose symporter-like transporter</fullName>
    </submittedName>
</protein>
<evidence type="ECO:0000256" key="1">
    <source>
        <dbReference type="ARBA" id="ARBA00004651"/>
    </source>
</evidence>
<dbReference type="eggNOG" id="COG2211">
    <property type="taxonomic scope" value="Bacteria"/>
</dbReference>
<evidence type="ECO:0000256" key="6">
    <source>
        <dbReference type="SAM" id="Phobius"/>
    </source>
</evidence>
<evidence type="ECO:0000256" key="2">
    <source>
        <dbReference type="ARBA" id="ARBA00022448"/>
    </source>
</evidence>
<comment type="subcellular location">
    <subcellularLocation>
        <location evidence="1">Cell membrane</location>
        <topology evidence="1">Multi-pass membrane protein</topology>
    </subcellularLocation>
</comment>
<feature type="transmembrane region" description="Helical" evidence="6">
    <location>
        <begin position="342"/>
        <end position="362"/>
    </location>
</feature>
<organism evidence="8 9">
    <name type="scientific">Thermaerobacter subterraneus DSM 13965</name>
    <dbReference type="NCBI Taxonomy" id="867903"/>
    <lineage>
        <taxon>Bacteria</taxon>
        <taxon>Bacillati</taxon>
        <taxon>Bacillota</taxon>
        <taxon>Clostridia</taxon>
        <taxon>Eubacteriales</taxon>
        <taxon>Clostridiales Family XVII. Incertae Sedis</taxon>
        <taxon>Thermaerobacter</taxon>
    </lineage>
</organism>
<evidence type="ECO:0000256" key="3">
    <source>
        <dbReference type="ARBA" id="ARBA00022692"/>
    </source>
</evidence>
<feature type="transmembrane region" description="Helical" evidence="6">
    <location>
        <begin position="154"/>
        <end position="173"/>
    </location>
</feature>
<dbReference type="EMBL" id="AENY02000003">
    <property type="protein sequence ID" value="EKP94191.1"/>
    <property type="molecule type" value="Genomic_DNA"/>
</dbReference>
<dbReference type="SUPFAM" id="SSF103473">
    <property type="entry name" value="MFS general substrate transporter"/>
    <property type="match status" value="1"/>
</dbReference>
<dbReference type="PANTHER" id="PTHR23528:SF1">
    <property type="entry name" value="MAJOR FACILITATOR SUPERFAMILY (MFS) PROFILE DOMAIN-CONTAINING PROTEIN"/>
    <property type="match status" value="1"/>
</dbReference>
<dbReference type="RefSeq" id="WP_006904197.1">
    <property type="nucleotide sequence ID" value="NZ_JH976535.1"/>
</dbReference>
<proteinExistence type="predicted"/>
<feature type="transmembrane region" description="Helical" evidence="6">
    <location>
        <begin position="117"/>
        <end position="142"/>
    </location>
</feature>
<evidence type="ECO:0000256" key="4">
    <source>
        <dbReference type="ARBA" id="ARBA00022989"/>
    </source>
</evidence>
<feature type="domain" description="Major facilitator superfamily (MFS) profile" evidence="7">
    <location>
        <begin position="25"/>
        <end position="427"/>
    </location>
</feature>
<dbReference type="GO" id="GO:0005886">
    <property type="term" value="C:plasma membrane"/>
    <property type="evidence" value="ECO:0007669"/>
    <property type="project" value="UniProtKB-SubCell"/>
</dbReference>
<keyword evidence="4 6" id="KW-1133">Transmembrane helix</keyword>
<evidence type="ECO:0000313" key="8">
    <source>
        <dbReference type="EMBL" id="EKP94191.1"/>
    </source>
</evidence>
<evidence type="ECO:0000256" key="5">
    <source>
        <dbReference type="ARBA" id="ARBA00023136"/>
    </source>
</evidence>
<feature type="transmembrane region" description="Helical" evidence="6">
    <location>
        <begin position="288"/>
        <end position="307"/>
    </location>
</feature>
<reference evidence="8" key="2">
    <citation type="submission" date="2012-10" db="EMBL/GenBank/DDBJ databases">
        <title>Improved high-quality draft of Thermaerobacter subterraneus C21, DSM 13965.</title>
        <authorList>
            <consortium name="DOE Joint Genome Institute"/>
            <person name="Eisen J."/>
            <person name="Huntemann M."/>
            <person name="Wei C.-L."/>
            <person name="Han J."/>
            <person name="Detter J.C."/>
            <person name="Han C."/>
            <person name="Tapia R."/>
            <person name="Chen A."/>
            <person name="Kyrpides N."/>
            <person name="Mavromatis K."/>
            <person name="Markowitz V."/>
            <person name="Szeto E."/>
            <person name="Ivanova N."/>
            <person name="Mikhailova N."/>
            <person name="Ovchinnikova G."/>
            <person name="Pagani I."/>
            <person name="Pati A."/>
            <person name="Goodwin L."/>
            <person name="Nordberg H.P."/>
            <person name="Cantor M.N."/>
            <person name="Hua S.X."/>
            <person name="Woyke T."/>
            <person name="Eisen J."/>
            <person name="Klenk H.-P."/>
        </authorList>
    </citation>
    <scope>NUCLEOTIDE SEQUENCE [LARGE SCALE GENOMIC DNA]</scope>
    <source>
        <strain evidence="8">DSM 13965</strain>
    </source>
</reference>
<evidence type="ECO:0000313" key="9">
    <source>
        <dbReference type="Proteomes" id="UP000005710"/>
    </source>
</evidence>
<feature type="transmembrane region" description="Helical" evidence="6">
    <location>
        <begin position="399"/>
        <end position="421"/>
    </location>
</feature>
<feature type="transmembrane region" description="Helical" evidence="6">
    <location>
        <begin position="21"/>
        <end position="43"/>
    </location>
</feature>
<evidence type="ECO:0000259" key="7">
    <source>
        <dbReference type="PROSITE" id="PS50850"/>
    </source>
</evidence>
<dbReference type="InterPro" id="IPR036259">
    <property type="entry name" value="MFS_trans_sf"/>
</dbReference>
<dbReference type="PANTHER" id="PTHR23528">
    <property type="match status" value="1"/>
</dbReference>
<name>K6QCF3_9FIRM</name>